<dbReference type="STRING" id="5217.A0A4Q1BTJ9"/>
<evidence type="ECO:0000313" key="10">
    <source>
        <dbReference type="Proteomes" id="UP000289152"/>
    </source>
</evidence>
<evidence type="ECO:0000256" key="2">
    <source>
        <dbReference type="ARBA" id="ARBA00005546"/>
    </source>
</evidence>
<evidence type="ECO:0000313" key="9">
    <source>
        <dbReference type="EMBL" id="RXK41346.1"/>
    </source>
</evidence>
<evidence type="ECO:0000256" key="6">
    <source>
        <dbReference type="ARBA" id="ARBA00023242"/>
    </source>
</evidence>
<evidence type="ECO:0000256" key="1">
    <source>
        <dbReference type="ARBA" id="ARBA00004123"/>
    </source>
</evidence>
<sequence length="209" mass="23523">MESYTMPNFPESMNTIHLALLRNVTNSPKIRRRLIEASKAMGEVGDKLREEVDFAFLEASMLVSRQHLLIAILNTLLSSLPSPDSSSPRTSTHNLHSELLLHLSPNNNITDSLRHHGLSDHTTSLLVVRLGSPGPSKEIWNKIEHVVRGQLVSLDELDRGEIADWHRVDKVYKLKELDTTLRKRGLDHGEVIEKKRGAIISSLAIKHIT</sequence>
<dbReference type="InParanoid" id="A0A4Q1BTJ9"/>
<dbReference type="InterPro" id="IPR013926">
    <property type="entry name" value="CGI121/TPRKB"/>
</dbReference>
<keyword evidence="6 8" id="KW-0539">Nucleus</keyword>
<proteinExistence type="inferred from homology"/>
<dbReference type="GO" id="GO:0002949">
    <property type="term" value="P:tRNA threonylcarbamoyladenosine modification"/>
    <property type="evidence" value="ECO:0007669"/>
    <property type="project" value="TreeGrafter"/>
</dbReference>
<dbReference type="GO" id="GO:0005634">
    <property type="term" value="C:nucleus"/>
    <property type="evidence" value="ECO:0007669"/>
    <property type="project" value="UniProtKB-SubCell"/>
</dbReference>
<dbReference type="Pfam" id="PF08617">
    <property type="entry name" value="CGI-121"/>
    <property type="match status" value="1"/>
</dbReference>
<dbReference type="GO" id="GO:0000408">
    <property type="term" value="C:EKC/KEOPS complex"/>
    <property type="evidence" value="ECO:0007669"/>
    <property type="project" value="TreeGrafter"/>
</dbReference>
<dbReference type="EMBL" id="SDIL01000009">
    <property type="protein sequence ID" value="RXK41346.1"/>
    <property type="molecule type" value="Genomic_DNA"/>
</dbReference>
<dbReference type="AlphaFoldDB" id="A0A4Q1BTJ9"/>
<dbReference type="VEuPathDB" id="FungiDB:TREMEDRAFT_62735"/>
<keyword evidence="5" id="KW-0819">tRNA processing</keyword>
<dbReference type="Proteomes" id="UP000289152">
    <property type="component" value="Unassembled WGS sequence"/>
</dbReference>
<evidence type="ECO:0000256" key="5">
    <source>
        <dbReference type="ARBA" id="ARBA00022694"/>
    </source>
</evidence>
<dbReference type="Gene3D" id="3.30.2380.10">
    <property type="entry name" value="CGI121/TPRKB"/>
    <property type="match status" value="1"/>
</dbReference>
<comment type="function">
    <text evidence="7">Component of the EKC/KEOPS complex that is required for the formation of a threonylcarbamoyl group on adenosine at position 37 (t(6)A37) in tRNAs that read codons beginning with adenine. The complex is probably involved in the transfer of the threonylcarbamoyl moiety of threonylcarbamoyl-AMP (TC-AMP) to the N6 group of A37. CGI121 acts as an allosteric effector that regulates the t(6)A activity of the complex. The EKC/KEOPS complex also promotes both telomere uncapping and telomere elongation. The complex is required for efficient recruitment of transcriptional coactivators. CGI121 is not required for tRNA modification.</text>
</comment>
<dbReference type="GO" id="GO:0005829">
    <property type="term" value="C:cytosol"/>
    <property type="evidence" value="ECO:0007669"/>
    <property type="project" value="TreeGrafter"/>
</dbReference>
<dbReference type="SUPFAM" id="SSF143870">
    <property type="entry name" value="PF0523-like"/>
    <property type="match status" value="1"/>
</dbReference>
<evidence type="ECO:0000256" key="7">
    <source>
        <dbReference type="ARBA" id="ARBA00025043"/>
    </source>
</evidence>
<dbReference type="PANTHER" id="PTHR15840">
    <property type="entry name" value="CGI-121 FAMILY MEMBER"/>
    <property type="match status" value="1"/>
</dbReference>
<evidence type="ECO:0000256" key="8">
    <source>
        <dbReference type="RuleBase" id="RU004398"/>
    </source>
</evidence>
<gene>
    <name evidence="9" type="ORF">M231_01251</name>
</gene>
<reference evidence="9 10" key="1">
    <citation type="submission" date="2016-06" db="EMBL/GenBank/DDBJ databases">
        <title>Evolution of pathogenesis and genome organization in the Tremellales.</title>
        <authorList>
            <person name="Cuomo C."/>
            <person name="Litvintseva A."/>
            <person name="Heitman J."/>
            <person name="Chen Y."/>
            <person name="Sun S."/>
            <person name="Springer D."/>
            <person name="Dromer F."/>
            <person name="Young S."/>
            <person name="Zeng Q."/>
            <person name="Chapman S."/>
            <person name="Gujja S."/>
            <person name="Saif S."/>
            <person name="Birren B."/>
        </authorList>
    </citation>
    <scope>NUCLEOTIDE SEQUENCE [LARGE SCALE GENOMIC DNA]</scope>
    <source>
        <strain evidence="9 10">ATCC 28783</strain>
    </source>
</reference>
<keyword evidence="10" id="KW-1185">Reference proteome</keyword>
<comment type="similarity">
    <text evidence="2 8">Belongs to the CGI121/TPRKB family.</text>
</comment>
<comment type="subcellular location">
    <subcellularLocation>
        <location evidence="1">Nucleus</location>
    </subcellularLocation>
</comment>
<accession>A0A4Q1BTJ9</accession>
<dbReference type="PANTHER" id="PTHR15840:SF10">
    <property type="entry name" value="EKC_KEOPS COMPLEX SUBUNIT TPRKB"/>
    <property type="match status" value="1"/>
</dbReference>
<evidence type="ECO:0000256" key="4">
    <source>
        <dbReference type="ARBA" id="ARBA00016009"/>
    </source>
</evidence>
<evidence type="ECO:0000256" key="3">
    <source>
        <dbReference type="ARBA" id="ARBA00015316"/>
    </source>
</evidence>
<comment type="caution">
    <text evidence="9">The sequence shown here is derived from an EMBL/GenBank/DDBJ whole genome shotgun (WGS) entry which is preliminary data.</text>
</comment>
<dbReference type="FunCoup" id="A0A4Q1BTJ9">
    <property type="interactions" value="169"/>
</dbReference>
<name>A0A4Q1BTJ9_TREME</name>
<organism evidence="9 10">
    <name type="scientific">Tremella mesenterica</name>
    <name type="common">Jelly fungus</name>
    <dbReference type="NCBI Taxonomy" id="5217"/>
    <lineage>
        <taxon>Eukaryota</taxon>
        <taxon>Fungi</taxon>
        <taxon>Dikarya</taxon>
        <taxon>Basidiomycota</taxon>
        <taxon>Agaricomycotina</taxon>
        <taxon>Tremellomycetes</taxon>
        <taxon>Tremellales</taxon>
        <taxon>Tremellaceae</taxon>
        <taxon>Tremella</taxon>
    </lineage>
</organism>
<dbReference type="InterPro" id="IPR036504">
    <property type="entry name" value="CGI121/TPRKB_sf"/>
</dbReference>
<protein>
    <recommendedName>
        <fullName evidence="4">EKC/KEOPS complex subunit CGI121</fullName>
    </recommendedName>
    <alternativeName>
        <fullName evidence="3">EKC/KEOPS complex subunit cgi121</fullName>
    </alternativeName>
</protein>
<dbReference type="OrthoDB" id="329139at2759"/>